<name>A0AAN6GA39_9BASI</name>
<feature type="chain" id="PRO_5042831639" description="Dickkopf N-terminal cysteine-rich domain-containing protein" evidence="1">
    <location>
        <begin position="24"/>
        <end position="387"/>
    </location>
</feature>
<evidence type="ECO:0000313" key="2">
    <source>
        <dbReference type="EMBL" id="KAK0529111.1"/>
    </source>
</evidence>
<organism evidence="2 3">
    <name type="scientific">Tilletia horrida</name>
    <dbReference type="NCBI Taxonomy" id="155126"/>
    <lineage>
        <taxon>Eukaryota</taxon>
        <taxon>Fungi</taxon>
        <taxon>Dikarya</taxon>
        <taxon>Basidiomycota</taxon>
        <taxon>Ustilaginomycotina</taxon>
        <taxon>Exobasidiomycetes</taxon>
        <taxon>Tilletiales</taxon>
        <taxon>Tilletiaceae</taxon>
        <taxon>Tilletia</taxon>
    </lineage>
</organism>
<proteinExistence type="predicted"/>
<feature type="signal peptide" evidence="1">
    <location>
        <begin position="1"/>
        <end position="23"/>
    </location>
</feature>
<evidence type="ECO:0000256" key="1">
    <source>
        <dbReference type="SAM" id="SignalP"/>
    </source>
</evidence>
<keyword evidence="1" id="KW-0732">Signal</keyword>
<keyword evidence="3" id="KW-1185">Reference proteome</keyword>
<comment type="caution">
    <text evidence="2">The sequence shown here is derived from an EMBL/GenBank/DDBJ whole genome shotgun (WGS) entry which is preliminary data.</text>
</comment>
<evidence type="ECO:0000313" key="3">
    <source>
        <dbReference type="Proteomes" id="UP001176521"/>
    </source>
</evidence>
<gene>
    <name evidence="2" type="ORF">OC842_004330</name>
</gene>
<dbReference type="Proteomes" id="UP001176521">
    <property type="component" value="Unassembled WGS sequence"/>
</dbReference>
<evidence type="ECO:0008006" key="4">
    <source>
        <dbReference type="Google" id="ProtNLM"/>
    </source>
</evidence>
<reference evidence="2" key="1">
    <citation type="journal article" date="2023" name="PhytoFront">
        <title>Draft Genome Resources of Seven Strains of Tilletia horrida, Causal Agent of Kernel Smut of Rice.</title>
        <authorList>
            <person name="Khanal S."/>
            <person name="Antony Babu S."/>
            <person name="Zhou X.G."/>
        </authorList>
    </citation>
    <scope>NUCLEOTIDE SEQUENCE</scope>
    <source>
        <strain evidence="2">TX3</strain>
    </source>
</reference>
<protein>
    <recommendedName>
        <fullName evidence="4">Dickkopf N-terminal cysteine-rich domain-containing protein</fullName>
    </recommendedName>
</protein>
<accession>A0AAN6GA39</accession>
<sequence>MLFSAPFTRLLAAAFALAPLAAAYPGRLPPAAAFQRSGNGTLLARELPQKCNSNSDCPYQTPLCEFPFLFEPAPYNSPQRVCMRAPYGNPCSIDAGCGSNFCLGSTCSVNYMDNVNSMSCLYDVDCGNRGRCGTAADVQADGTSLQGKCLITGGSPCSESAQCQSGTCGFVCGGDPFGLPSSNPYACGYNLYQDQYPYAASTELADGTFAISPKVYDLRICGYNDIGFTCLKDSECSSGNCLDMFGDGLRCGFGQAHAHKLCHVHVYLHELDHQLKCDFEADQHGFLDVDVDFHHEQADDDYLIDHFHDKQAEQHLYVYVFIYLYDEQGEQHVHLDIHIYNDQGKQHFHIDLDLDQSQQHTHSDVDVYDEAYKHRDLDLDLDLDEQE</sequence>
<dbReference type="EMBL" id="JAPDMQ010000252">
    <property type="protein sequence ID" value="KAK0529111.1"/>
    <property type="molecule type" value="Genomic_DNA"/>
</dbReference>
<dbReference type="AlphaFoldDB" id="A0AAN6GA39"/>